<evidence type="ECO:0000256" key="2">
    <source>
        <dbReference type="ARBA" id="ARBA00001946"/>
    </source>
</evidence>
<dbReference type="Gene3D" id="3.30.70.2640">
    <property type="entry name" value="Arenavirus RNA polymerase"/>
    <property type="match status" value="1"/>
</dbReference>
<keyword evidence="6 22" id="KW-0696">RNA-directed RNA polymerase</keyword>
<dbReference type="GO" id="GO:0016787">
    <property type="term" value="F:hydrolase activity"/>
    <property type="evidence" value="ECO:0007669"/>
    <property type="project" value="UniProtKB-KW"/>
</dbReference>
<evidence type="ECO:0000256" key="14">
    <source>
        <dbReference type="ARBA" id="ARBA00022844"/>
    </source>
</evidence>
<keyword evidence="23" id="KW-1185">Reference proteome</keyword>
<comment type="subcellular location">
    <subcellularLocation>
        <location evidence="3">Host cell</location>
    </subcellularLocation>
</comment>
<comment type="catalytic activity">
    <reaction evidence="20">
        <text>RNA(n) + a ribonucleoside 5'-triphosphate = RNA(n+1) + diphosphate</text>
        <dbReference type="Rhea" id="RHEA:21248"/>
        <dbReference type="Rhea" id="RHEA-COMP:14527"/>
        <dbReference type="Rhea" id="RHEA-COMP:17342"/>
        <dbReference type="ChEBI" id="CHEBI:33019"/>
        <dbReference type="ChEBI" id="CHEBI:61557"/>
        <dbReference type="ChEBI" id="CHEBI:140395"/>
        <dbReference type="EC" id="2.7.7.48"/>
    </reaction>
</comment>
<dbReference type="Gene3D" id="1.20.1440.300">
    <property type="entry name" value="RNA-directed RNA polymerase L, helical domain"/>
    <property type="match status" value="1"/>
</dbReference>
<organism evidence="22 23">
    <name type="scientific">Lijiang virus</name>
    <dbReference type="NCBI Taxonomy" id="2201415"/>
    <lineage>
        <taxon>Viruses</taxon>
        <taxon>Riboviria</taxon>
        <taxon>Orthornavirae</taxon>
        <taxon>Negarnaviricota</taxon>
        <taxon>Polyploviricotina</taxon>
        <taxon>Bunyaviricetes</taxon>
        <taxon>Hareavirales</taxon>
        <taxon>Arenaviridae</taxon>
        <taxon>Mammarenavirus</taxon>
        <taxon>Mammarenavirus lijiangense</taxon>
    </lineage>
</organism>
<evidence type="ECO:0000256" key="15">
    <source>
        <dbReference type="ARBA" id="ARBA00022953"/>
    </source>
</evidence>
<dbReference type="PROSITE" id="PS50525">
    <property type="entry name" value="RDRP_SSRNA_NEG_SEG"/>
    <property type="match status" value="1"/>
</dbReference>
<keyword evidence="7" id="KW-0808">Transferase</keyword>
<evidence type="ECO:0000256" key="3">
    <source>
        <dbReference type="ARBA" id="ARBA00004340"/>
    </source>
</evidence>
<keyword evidence="8" id="KW-0548">Nucleotidyltransferase</keyword>
<evidence type="ECO:0000256" key="9">
    <source>
        <dbReference type="ARBA" id="ARBA00022715"/>
    </source>
</evidence>
<dbReference type="NCBIfam" id="TIGR04202">
    <property type="entry name" value="capSnatchArena"/>
    <property type="match status" value="1"/>
</dbReference>
<evidence type="ECO:0000256" key="11">
    <source>
        <dbReference type="ARBA" id="ARBA00022741"/>
    </source>
</evidence>
<accession>A0A2U8QMT1</accession>
<evidence type="ECO:0000256" key="4">
    <source>
        <dbReference type="ARBA" id="ARBA00012494"/>
    </source>
</evidence>
<dbReference type="InterPro" id="IPR048006">
    <property type="entry name" value="CapSnatch_bunyavir"/>
</dbReference>
<keyword evidence="9" id="KW-1157">Cap snatching</keyword>
<reference evidence="22 23" key="1">
    <citation type="submission" date="2017-06" db="EMBL/GenBank/DDBJ databases">
        <title>Novel arenaviruses identified in rodents from Yunnan and Guizhou Province, China.</title>
        <authorList>
            <person name="Li K."/>
            <person name="Zhang Y.-Z."/>
        </authorList>
    </citation>
    <scope>NUCLEOTIDE SEQUENCE [LARGE SCALE GENOMIC DNA]</scope>
    <source>
        <strain evidence="22">KS4</strain>
    </source>
</reference>
<comment type="cofactor">
    <cofactor evidence="2">
        <name>Mg(2+)</name>
        <dbReference type="ChEBI" id="CHEBI:18420"/>
    </cofactor>
</comment>
<evidence type="ECO:0000256" key="20">
    <source>
        <dbReference type="ARBA" id="ARBA00048744"/>
    </source>
</evidence>
<dbReference type="Pfam" id="PF17296">
    <property type="entry name" value="ArenaCapSnatch"/>
    <property type="match status" value="1"/>
</dbReference>
<dbReference type="RefSeq" id="YP_010839764.1">
    <property type="nucleotide sequence ID" value="NC_078101.1"/>
</dbReference>
<keyword evidence="10" id="KW-0479">Metal-binding</keyword>
<protein>
    <recommendedName>
        <fullName evidence="5">RNA-directed RNA polymerase L</fullName>
        <ecNumber evidence="4">2.7.7.48</ecNumber>
    </recommendedName>
    <alternativeName>
        <fullName evidence="17">Large structural protein</fullName>
    </alternativeName>
    <alternativeName>
        <fullName evidence="19">Replicase</fullName>
    </alternativeName>
    <alternativeName>
        <fullName evidence="18">Transcriptase</fullName>
    </alternativeName>
</protein>
<evidence type="ECO:0000259" key="21">
    <source>
        <dbReference type="PROSITE" id="PS50525"/>
    </source>
</evidence>
<dbReference type="Proteomes" id="UP000503361">
    <property type="component" value="Genome"/>
</dbReference>
<dbReference type="GO" id="GO:0075526">
    <property type="term" value="P:cap snatching"/>
    <property type="evidence" value="ECO:0007669"/>
    <property type="project" value="UniProtKB-KW"/>
</dbReference>
<dbReference type="InterPro" id="IPR010453">
    <property type="entry name" value="RNA_pol_arenavir"/>
</dbReference>
<keyword evidence="16" id="KW-1035">Host cytoplasm</keyword>
<evidence type="ECO:0000256" key="13">
    <source>
        <dbReference type="ARBA" id="ARBA00022842"/>
    </source>
</evidence>
<proteinExistence type="predicted"/>
<comment type="cofactor">
    <cofactor evidence="1">
        <name>Mn(2+)</name>
        <dbReference type="ChEBI" id="CHEBI:29035"/>
    </cofactor>
</comment>
<dbReference type="GO" id="GO:0039694">
    <property type="term" value="P:viral RNA genome replication"/>
    <property type="evidence" value="ECO:0007669"/>
    <property type="project" value="InterPro"/>
</dbReference>
<dbReference type="GO" id="GO:0000166">
    <property type="term" value="F:nucleotide binding"/>
    <property type="evidence" value="ECO:0007669"/>
    <property type="project" value="UniProtKB-KW"/>
</dbReference>
<dbReference type="GO" id="GO:0046872">
    <property type="term" value="F:metal ion binding"/>
    <property type="evidence" value="ECO:0007669"/>
    <property type="project" value="UniProtKB-KW"/>
</dbReference>
<dbReference type="GO" id="GO:0044423">
    <property type="term" value="C:virion component"/>
    <property type="evidence" value="ECO:0007669"/>
    <property type="project" value="UniProtKB-KW"/>
</dbReference>
<keyword evidence="15" id="KW-0693">Viral RNA replication</keyword>
<evidence type="ECO:0000256" key="7">
    <source>
        <dbReference type="ARBA" id="ARBA00022679"/>
    </source>
</evidence>
<keyword evidence="12" id="KW-0378">Hydrolase</keyword>
<evidence type="ECO:0000256" key="18">
    <source>
        <dbReference type="ARBA" id="ARBA00030436"/>
    </source>
</evidence>
<dbReference type="InterPro" id="IPR007099">
    <property type="entry name" value="RNA-dir_pol_NSvirus"/>
</dbReference>
<evidence type="ECO:0000313" key="22">
    <source>
        <dbReference type="EMBL" id="AWM11453.1"/>
    </source>
</evidence>
<keyword evidence="14" id="KW-0946">Virion</keyword>
<evidence type="ECO:0000256" key="17">
    <source>
        <dbReference type="ARBA" id="ARBA00030285"/>
    </source>
</evidence>
<evidence type="ECO:0000256" key="1">
    <source>
        <dbReference type="ARBA" id="ARBA00001936"/>
    </source>
</evidence>
<evidence type="ECO:0000256" key="16">
    <source>
        <dbReference type="ARBA" id="ARBA00023200"/>
    </source>
</evidence>
<evidence type="ECO:0000256" key="12">
    <source>
        <dbReference type="ARBA" id="ARBA00022801"/>
    </source>
</evidence>
<keyword evidence="11" id="KW-0547">Nucleotide-binding</keyword>
<evidence type="ECO:0000256" key="6">
    <source>
        <dbReference type="ARBA" id="ARBA00022484"/>
    </source>
</evidence>
<dbReference type="EMBL" id="MF414201">
    <property type="protein sequence ID" value="AWM11453.1"/>
    <property type="molecule type" value="Genomic_RNA"/>
</dbReference>
<evidence type="ECO:0000256" key="10">
    <source>
        <dbReference type="ARBA" id="ARBA00022723"/>
    </source>
</evidence>
<dbReference type="GO" id="GO:0043657">
    <property type="term" value="C:host cell"/>
    <property type="evidence" value="ECO:0007669"/>
    <property type="project" value="UniProtKB-SubCell"/>
</dbReference>
<evidence type="ECO:0000313" key="23">
    <source>
        <dbReference type="Proteomes" id="UP000503361"/>
    </source>
</evidence>
<name>A0A2U8QMT1_9VIRU</name>
<dbReference type="GeneID" id="80549748"/>
<sequence>MEDILHELRDLVGRYFPFKRELAQQKTAFLSQREPRFVLMEGLKLLSLCLELDSCEANACVHNSDSESVELILFKHNILCPSLPLVVPDGYKIKGNILILLECFVRSSSANFQQKYNEDLTKIESLRDDLARSGLQLIPIIDGRTSFSTNLLQDWVCERFRHLLFKILEYEQESNAAFEESEYQRLCESLSKNISRLSGLDSLNTLIDKRSNHHDGIIQRCHRGVQTDYTNQQIREFINNLFQSFRNKLRNGEAEYQFKRVSMTELLSDFQNLYSDVVPNNDTMEELEIEFHRASPMIAFMYKNFEVNNTERHKCPNCSSIINVKSLLNKVKSMKAFNTRRKLLLTFDVVVLMAHIRHKQLTNAHLETEWLGSSFCSVNDRLVSLDDTISSLSKWMEQRKITVAKKSGGTLSTADVFGSMISLFFNKIKSVLQLINMTCENFGVVLEDLTVRYGEILTFEKQGIQPTMHYTINDSCTAFADHLKLDINSNDDLKMLSSLCLSLVNSMKTSSVPKLRQNEYGVNRYRVVRCKEAFYQDIKTVKGEFKLIYQKTGENSKCYAINHNKNGEICSFYADPKRYFLPIMSHDVLSEMMCVMISWLDGCSEIEAQIHEIHWLLKAIVVLILTNPSKRSQKFLQNIRYLVMAMVSEFHHVKLLEKLKERLITKPEFLLFRLTRRLLSVIMDSSVKSMLTNRFKFVLNLSYLCHLITKETPDRLTDQIKCFEKFLEPKLEFGSCFVNPKEEPTNEELEDINDGIDMFVSKKSSLDGGQVVYGKPGINAQIFSLMVSCFNSNLLFKAGEIKGNFVDPMVNSGCATALDLASNKSVVVNKFEDGERLLEYNVGKLTSAAVCELVDIFNRKGKYLLQKEDYEFKVQKVIAKLVLKPGGVNRKMGEHHEMDPDELFEGESRDFFKIIEERVNSVLSLYKDGVPDVKGTSNEPSLKDLDSIIFEDKMAKRFILNELSNHMVEDFDETLFPKTFYEEFCTKLHGDEVLRNRYFYDKTLGPCPISQISKSATTRFYDNAEFFHCFKSILLQMGGNKLSGKFTHYKHKLMNFKFNHTKLMDDVRISERQSNSEALSKALSLSNCTSSALKNLCFYSEESPDSFTAIGPNTGRMKFSLSYKEQVGGNRELYIGDLKTKMYTRLIEDYFEAFTSQFKGSCLNNEGEFEDALVSMRLNVSLGHLSYSMDHSKWGPMMCPFLFLMLVQNIDVKSPTMLEGIKSKDLISTLLCWHIHKLVEVPFNVVSAMMRSYIKRSLGIMNSDHMTPTEAFFFNEFESERAPSHIIIVLDMGQGILHNASDFYGLVSEKFINFCISQIIGGDLCSYTSSDDQISLFDMTQTELFDRSPDDFQDALEFHNFLSDRLNKFVSPKSVVGKFVAEFKSRFFVWGEEVPLLTKFVSASLHNIKCKEPHQLAETIDTIIDQSVANGVPVKLCNVIQNRVLNLLKYAQYPLDPFLLMCESDVKDWVDGTRGYRIMRNLENIHPSSTKKIRAMLRRLYNKLKLGELHEEFAAAYLSSEPVGSINKLMTIVGCDTLSEDELSLCWLNLSTHFPLRMVLRQKVIYPSVSYIEEEKVPTIVKTIQNKLSSNFTRGAQKLLSEAINKSAFQSSIASGFVGLCKTLGSKCVRDHERFPHYIKSVLSYLGSCASVDHCPINGWDLWKIKPGLEGDRKKTDWKLTLLRPLMWDYLCIALSTALEIGPWVLGDPKPKISYELKNKRSCDYFLLKPQNVRILEDKVSMNHLIHSIRRLYPELFEKHILPYMSDLASTKMKWSPRIKFLDLCVVLDVNCEALSLISHVVKWKRAEHYVVLMSELQESHDRQHTSLVDERVVSTSDVADNFLKQVFFESFIRPFVVTSRTLGSFTWFPHKSSIPFGEGLERLSPFQSFIEKVIFKGIERPMYEYDLFFGYSWVDITVEDAVITAAELIRLGFTESEIFDDFWEFWKQLSLCSLKGLRIQRDIRVKIRSQGETRFRPFCVHLSFVAKFRPDSLIAEAELREVTYSGDVDVIFLESIWGIILADPNFSEKGVAWFVSTGTLSDLMKSEAVLEDRALVNFHLKRETLAISELDFQRVGPDWEPVPLVLKDGSLWEGEKKLRDIKLVLMTHDIRVFVDELAEEYAEVMICSLTKILSVMKKNKSPLSCIDLLGIFIEKFGDEEAMKILSAVMSGISDWCDFKGVSLCYSQSRGVLMRQTSGGSLRLKGRLCEPLMCHGQRIVDID</sequence>
<dbReference type="InterPro" id="IPR026382">
    <property type="entry name" value="CapSnatch_arenavir"/>
</dbReference>
<evidence type="ECO:0000256" key="19">
    <source>
        <dbReference type="ARBA" id="ARBA00031012"/>
    </source>
</evidence>
<dbReference type="Pfam" id="PF06317">
    <property type="entry name" value="Arena_RNA_pol"/>
    <property type="match status" value="1"/>
</dbReference>
<evidence type="ECO:0000256" key="8">
    <source>
        <dbReference type="ARBA" id="ARBA00022695"/>
    </source>
</evidence>
<dbReference type="GO" id="GO:0003968">
    <property type="term" value="F:RNA-directed RNA polymerase activity"/>
    <property type="evidence" value="ECO:0007669"/>
    <property type="project" value="UniProtKB-KW"/>
</dbReference>
<dbReference type="KEGG" id="vg:80549748"/>
<keyword evidence="13" id="KW-0460">Magnesium</keyword>
<dbReference type="EC" id="2.7.7.48" evidence="4"/>
<evidence type="ECO:0000256" key="5">
    <source>
        <dbReference type="ARBA" id="ARBA00018602"/>
    </source>
</evidence>
<feature type="domain" description="RdRp catalytic" evidence="21">
    <location>
        <begin position="1175"/>
        <end position="1370"/>
    </location>
</feature>